<dbReference type="Proteomes" id="UP001152888">
    <property type="component" value="Unassembled WGS sequence"/>
</dbReference>
<protein>
    <recommendedName>
        <fullName evidence="3">HTH psq-type domain-containing protein</fullName>
    </recommendedName>
</protein>
<accession>A0A9P0JRF3</accession>
<dbReference type="AlphaFoldDB" id="A0A9P0JRF3"/>
<dbReference type="GO" id="GO:0005634">
    <property type="term" value="C:nucleus"/>
    <property type="evidence" value="ECO:0007669"/>
    <property type="project" value="UniProtKB-SubCell"/>
</dbReference>
<evidence type="ECO:0000256" key="2">
    <source>
        <dbReference type="SAM" id="MobiDB-lite"/>
    </source>
</evidence>
<comment type="caution">
    <text evidence="4">The sequence shown here is derived from an EMBL/GenBank/DDBJ whole genome shotgun (WGS) entry which is preliminary data.</text>
</comment>
<feature type="region of interest" description="Disordered" evidence="2">
    <location>
        <begin position="351"/>
        <end position="388"/>
    </location>
</feature>
<dbReference type="GO" id="GO:0003677">
    <property type="term" value="F:DNA binding"/>
    <property type="evidence" value="ECO:0007669"/>
    <property type="project" value="InterPro"/>
</dbReference>
<keyword evidence="5" id="KW-1185">Reference proteome</keyword>
<dbReference type="EMBL" id="CAKOFQ010006664">
    <property type="protein sequence ID" value="CAH1956282.1"/>
    <property type="molecule type" value="Genomic_DNA"/>
</dbReference>
<dbReference type="InterPro" id="IPR009057">
    <property type="entry name" value="Homeodomain-like_sf"/>
</dbReference>
<dbReference type="InterPro" id="IPR007889">
    <property type="entry name" value="HTH_Psq"/>
</dbReference>
<proteinExistence type="predicted"/>
<evidence type="ECO:0000256" key="1">
    <source>
        <dbReference type="ARBA" id="ARBA00004123"/>
    </source>
</evidence>
<sequence>MGRYKRVIGSRDYSNYTTAQLEEALRLIRSGVISQRQCSTRFKIPRATLQNKLKGVHNRPADSLDLRKLVKCYLDRKGVVISRFTSNLPGSEWVRIFLKRHPAVTQRFVANIKSVRAGVSSAVVNKYFDHLEEELRGTPPTNIWNYDESNLADDPGVVFLLPKAVVLFGVVFGKLTLVVESVVSFLSISFKVSSSSTLVSFASAAKPSWASNLNVKGSPTAIVVVGLPWYRISSRTFELRVFSAGRSSEQTGQIESLVSASLHIISELHHRDVGHGIAVPLRTTFRVSAGTADAEDVHGTAIASEEAAVVETYDGGGGLGRRTGGYLSSGYLVGYLGGGYLSPAMPPLPGGYRSGPTTGGYRPPGLPPGYPCSPGLAPGAPSPSPPTI</sequence>
<feature type="compositionally biased region" description="Low complexity" evidence="2">
    <location>
        <begin position="354"/>
        <end position="363"/>
    </location>
</feature>
<dbReference type="Pfam" id="PF05225">
    <property type="entry name" value="HTH_psq"/>
    <property type="match status" value="1"/>
</dbReference>
<reference evidence="4" key="1">
    <citation type="submission" date="2022-03" db="EMBL/GenBank/DDBJ databases">
        <authorList>
            <person name="Sayadi A."/>
        </authorList>
    </citation>
    <scope>NUCLEOTIDE SEQUENCE</scope>
</reference>
<dbReference type="SUPFAM" id="SSF46689">
    <property type="entry name" value="Homeodomain-like"/>
    <property type="match status" value="1"/>
</dbReference>
<name>A0A9P0JRF3_ACAOB</name>
<dbReference type="OrthoDB" id="6423981at2759"/>
<feature type="domain" description="HTH psq-type" evidence="3">
    <location>
        <begin position="19"/>
        <end position="54"/>
    </location>
</feature>
<comment type="subcellular location">
    <subcellularLocation>
        <location evidence="1">Nucleus</location>
    </subcellularLocation>
</comment>
<dbReference type="Gene3D" id="1.10.10.60">
    <property type="entry name" value="Homeodomain-like"/>
    <property type="match status" value="1"/>
</dbReference>
<evidence type="ECO:0000313" key="5">
    <source>
        <dbReference type="Proteomes" id="UP001152888"/>
    </source>
</evidence>
<evidence type="ECO:0000259" key="3">
    <source>
        <dbReference type="Pfam" id="PF05225"/>
    </source>
</evidence>
<gene>
    <name evidence="4" type="ORF">ACAOBT_LOCUS1485</name>
</gene>
<evidence type="ECO:0000313" key="4">
    <source>
        <dbReference type="EMBL" id="CAH1956282.1"/>
    </source>
</evidence>
<organism evidence="4 5">
    <name type="scientific">Acanthoscelides obtectus</name>
    <name type="common">Bean weevil</name>
    <name type="synonym">Bruchus obtectus</name>
    <dbReference type="NCBI Taxonomy" id="200917"/>
    <lineage>
        <taxon>Eukaryota</taxon>
        <taxon>Metazoa</taxon>
        <taxon>Ecdysozoa</taxon>
        <taxon>Arthropoda</taxon>
        <taxon>Hexapoda</taxon>
        <taxon>Insecta</taxon>
        <taxon>Pterygota</taxon>
        <taxon>Neoptera</taxon>
        <taxon>Endopterygota</taxon>
        <taxon>Coleoptera</taxon>
        <taxon>Polyphaga</taxon>
        <taxon>Cucujiformia</taxon>
        <taxon>Chrysomeloidea</taxon>
        <taxon>Chrysomelidae</taxon>
        <taxon>Bruchinae</taxon>
        <taxon>Bruchini</taxon>
        <taxon>Acanthoscelides</taxon>
    </lineage>
</organism>